<dbReference type="PANTHER" id="PTHR10395:SF7">
    <property type="entry name" value="5-HYDROXYISOURATE HYDROLASE"/>
    <property type="match status" value="1"/>
</dbReference>
<comment type="caution">
    <text evidence="9">The sequence shown here is derived from an EMBL/GenBank/DDBJ whole genome shotgun (WGS) entry which is preliminary data.</text>
</comment>
<comment type="function">
    <text evidence="2">Catalyzes the hydrolysis of 5-hydroxyisourate (HIU) to 2-oxo-4-hydroxy-4-carboxy-5-ureidoimidazoline (OHCU).</text>
</comment>
<keyword evidence="6 7" id="KW-0378">Hydrolase</keyword>
<keyword evidence="10" id="KW-1185">Reference proteome</keyword>
<evidence type="ECO:0000313" key="9">
    <source>
        <dbReference type="EMBL" id="MEO3714881.1"/>
    </source>
</evidence>
<organism evidence="9 10">
    <name type="scientific">Roseateles flavus</name>
    <dbReference type="NCBI Taxonomy" id="3149041"/>
    <lineage>
        <taxon>Bacteria</taxon>
        <taxon>Pseudomonadati</taxon>
        <taxon>Pseudomonadota</taxon>
        <taxon>Betaproteobacteria</taxon>
        <taxon>Burkholderiales</taxon>
        <taxon>Sphaerotilaceae</taxon>
        <taxon>Roseateles</taxon>
    </lineage>
</organism>
<dbReference type="RefSeq" id="WP_347611994.1">
    <property type="nucleotide sequence ID" value="NZ_JBDPZC010000010.1"/>
</dbReference>
<dbReference type="InterPro" id="IPR036817">
    <property type="entry name" value="Transthyretin/HIU_hydrolase_sf"/>
</dbReference>
<evidence type="ECO:0000256" key="2">
    <source>
        <dbReference type="ARBA" id="ARBA00002704"/>
    </source>
</evidence>
<evidence type="ECO:0000256" key="7">
    <source>
        <dbReference type="RuleBase" id="RU361270"/>
    </source>
</evidence>
<sequence length="120" mass="13006">MGKLTTHVLDTMHGRPAAGMQLRLYRLDAAPGGTLQLLKSLHLNADGRVDGPLLEGDALLAGRYRLVFAVADYFRSQGAVLPEPAFLDEVPLDFGIADTAAHYHVPLLASPWSYSTYRGS</sequence>
<protein>
    <recommendedName>
        <fullName evidence="7">5-hydroxyisourate hydrolase</fullName>
        <shortName evidence="7">HIU hydrolase</shortName>
        <shortName evidence="7">HIUHase</shortName>
        <ecNumber evidence="7">3.5.2.17</ecNumber>
    </recommendedName>
</protein>
<evidence type="ECO:0000256" key="5">
    <source>
        <dbReference type="ARBA" id="ARBA00022631"/>
    </source>
</evidence>
<accession>A0ABV0GIK2</accession>
<dbReference type="PANTHER" id="PTHR10395">
    <property type="entry name" value="URICASE AND TRANSTHYRETIN-RELATED"/>
    <property type="match status" value="1"/>
</dbReference>
<dbReference type="InterPro" id="IPR023416">
    <property type="entry name" value="Transthyretin/HIU_hydrolase_d"/>
</dbReference>
<gene>
    <name evidence="9" type="primary">uraH</name>
    <name evidence="9" type="ORF">ABDJ40_19105</name>
</gene>
<proteinExistence type="inferred from homology"/>
<evidence type="ECO:0000256" key="6">
    <source>
        <dbReference type="ARBA" id="ARBA00022801"/>
    </source>
</evidence>
<feature type="domain" description="Transthyretin/hydroxyisourate hydrolase" evidence="8">
    <location>
        <begin position="4"/>
        <end position="119"/>
    </location>
</feature>
<evidence type="ECO:0000256" key="3">
    <source>
        <dbReference type="ARBA" id="ARBA00009850"/>
    </source>
</evidence>
<dbReference type="InterPro" id="IPR000895">
    <property type="entry name" value="Transthyretin/HIU_hydrolase"/>
</dbReference>
<dbReference type="GO" id="GO:0033971">
    <property type="term" value="F:hydroxyisourate hydrolase activity"/>
    <property type="evidence" value="ECO:0007669"/>
    <property type="project" value="UniProtKB-EC"/>
</dbReference>
<name>A0ABV0GIK2_9BURK</name>
<evidence type="ECO:0000256" key="1">
    <source>
        <dbReference type="ARBA" id="ARBA00001043"/>
    </source>
</evidence>
<comment type="catalytic activity">
    <reaction evidence="1 7">
        <text>5-hydroxyisourate + H2O = 5-hydroxy-2-oxo-4-ureido-2,5-dihydro-1H-imidazole-5-carboxylate + H(+)</text>
        <dbReference type="Rhea" id="RHEA:23736"/>
        <dbReference type="ChEBI" id="CHEBI:15377"/>
        <dbReference type="ChEBI" id="CHEBI:15378"/>
        <dbReference type="ChEBI" id="CHEBI:18072"/>
        <dbReference type="ChEBI" id="CHEBI:58639"/>
        <dbReference type="EC" id="3.5.2.17"/>
    </reaction>
</comment>
<dbReference type="Pfam" id="PF00576">
    <property type="entry name" value="Transthyretin"/>
    <property type="match status" value="1"/>
</dbReference>
<comment type="subunit">
    <text evidence="4 7">Homotetramer.</text>
</comment>
<evidence type="ECO:0000259" key="8">
    <source>
        <dbReference type="Pfam" id="PF00576"/>
    </source>
</evidence>
<dbReference type="InterPro" id="IPR014306">
    <property type="entry name" value="Hydroxyisourate_hydrolase"/>
</dbReference>
<dbReference type="PRINTS" id="PR00189">
    <property type="entry name" value="TRNSTHYRETIN"/>
</dbReference>
<dbReference type="NCBIfam" id="TIGR02962">
    <property type="entry name" value="hdxy_isourate"/>
    <property type="match status" value="1"/>
</dbReference>
<dbReference type="EMBL" id="JBDPZC010000010">
    <property type="protein sequence ID" value="MEO3714881.1"/>
    <property type="molecule type" value="Genomic_DNA"/>
</dbReference>
<keyword evidence="5 7" id="KW-0659">Purine metabolism</keyword>
<dbReference type="SUPFAM" id="SSF49472">
    <property type="entry name" value="Transthyretin (synonym: prealbumin)"/>
    <property type="match status" value="1"/>
</dbReference>
<dbReference type="Gene3D" id="2.60.40.180">
    <property type="entry name" value="Transthyretin/hydroxyisourate hydrolase domain"/>
    <property type="match status" value="1"/>
</dbReference>
<dbReference type="Proteomes" id="UP001462640">
    <property type="component" value="Unassembled WGS sequence"/>
</dbReference>
<evidence type="ECO:0000256" key="4">
    <source>
        <dbReference type="ARBA" id="ARBA00011881"/>
    </source>
</evidence>
<comment type="similarity">
    <text evidence="3 7">Belongs to the transthyretin family. 5-hydroxyisourate hydrolase subfamily.</text>
</comment>
<reference evidence="9 10" key="1">
    <citation type="submission" date="2024-05" db="EMBL/GenBank/DDBJ databases">
        <title>Roseateles sp. 2.12 16S ribosomal RNA gene Genome sequencing and assembly.</title>
        <authorList>
            <person name="Woo H."/>
        </authorList>
    </citation>
    <scope>NUCLEOTIDE SEQUENCE [LARGE SCALE GENOMIC DNA]</scope>
    <source>
        <strain evidence="9 10">2.12</strain>
    </source>
</reference>
<dbReference type="CDD" id="cd05822">
    <property type="entry name" value="TLP_HIUase"/>
    <property type="match status" value="1"/>
</dbReference>
<evidence type="ECO:0000313" key="10">
    <source>
        <dbReference type="Proteomes" id="UP001462640"/>
    </source>
</evidence>
<dbReference type="EC" id="3.5.2.17" evidence="7"/>